<comment type="similarity">
    <text evidence="1">Belongs to the D-isomer specific 2-hydroxyacid dehydrogenase family.</text>
</comment>
<dbReference type="EMBL" id="BART01040246">
    <property type="protein sequence ID" value="GAH27477.1"/>
    <property type="molecule type" value="Genomic_DNA"/>
</dbReference>
<name>X1E4N8_9ZZZZ</name>
<comment type="caution">
    <text evidence="4">The sequence shown here is derived from an EMBL/GenBank/DDBJ whole genome shotgun (WGS) entry which is preliminary data.</text>
</comment>
<reference evidence="4" key="1">
    <citation type="journal article" date="2014" name="Front. Microbiol.">
        <title>High frequency of phylogenetically diverse reductive dehalogenase-homologous genes in deep subseafloor sedimentary metagenomes.</title>
        <authorList>
            <person name="Kawai M."/>
            <person name="Futagami T."/>
            <person name="Toyoda A."/>
            <person name="Takaki Y."/>
            <person name="Nishi S."/>
            <person name="Hori S."/>
            <person name="Arai W."/>
            <person name="Tsubouchi T."/>
            <person name="Morono Y."/>
            <person name="Uchiyama I."/>
            <person name="Ito T."/>
            <person name="Fujiyama A."/>
            <person name="Inagaki F."/>
            <person name="Takami H."/>
        </authorList>
    </citation>
    <scope>NUCLEOTIDE SEQUENCE</scope>
    <source>
        <strain evidence="4">Expedition CK06-06</strain>
    </source>
</reference>
<feature type="non-terminal residue" evidence="4">
    <location>
        <position position="100"/>
    </location>
</feature>
<dbReference type="PANTHER" id="PTHR43026">
    <property type="entry name" value="2-HYDROXYACID DEHYDROGENASE HOMOLOG 1-RELATED"/>
    <property type="match status" value="1"/>
</dbReference>
<dbReference type="PANTHER" id="PTHR43026:SF1">
    <property type="entry name" value="2-HYDROXYACID DEHYDROGENASE HOMOLOG 1-RELATED"/>
    <property type="match status" value="1"/>
</dbReference>
<accession>X1E4N8</accession>
<dbReference type="Pfam" id="PF02826">
    <property type="entry name" value="2-Hacid_dh_C"/>
    <property type="match status" value="1"/>
</dbReference>
<evidence type="ECO:0000256" key="2">
    <source>
        <dbReference type="ARBA" id="ARBA00023027"/>
    </source>
</evidence>
<dbReference type="AlphaFoldDB" id="X1E4N8"/>
<proteinExistence type="inferred from homology"/>
<dbReference type="InterPro" id="IPR036291">
    <property type="entry name" value="NAD(P)-bd_dom_sf"/>
</dbReference>
<evidence type="ECO:0000313" key="4">
    <source>
        <dbReference type="EMBL" id="GAH27477.1"/>
    </source>
</evidence>
<evidence type="ECO:0000259" key="3">
    <source>
        <dbReference type="Pfam" id="PF02826"/>
    </source>
</evidence>
<dbReference type="InterPro" id="IPR058205">
    <property type="entry name" value="D-LDH-like"/>
</dbReference>
<keyword evidence="2" id="KW-0520">NAD</keyword>
<dbReference type="GO" id="GO:0008720">
    <property type="term" value="F:D-lactate dehydrogenase (NAD+) activity"/>
    <property type="evidence" value="ECO:0007669"/>
    <property type="project" value="TreeGrafter"/>
</dbReference>
<feature type="non-terminal residue" evidence="4">
    <location>
        <position position="1"/>
    </location>
</feature>
<dbReference type="Gene3D" id="3.40.50.720">
    <property type="entry name" value="NAD(P)-binding Rossmann-like Domain"/>
    <property type="match status" value="2"/>
</dbReference>
<evidence type="ECO:0000256" key="1">
    <source>
        <dbReference type="ARBA" id="ARBA00005854"/>
    </source>
</evidence>
<protein>
    <recommendedName>
        <fullName evidence="3">D-isomer specific 2-hydroxyacid dehydrogenase NAD-binding domain-containing protein</fullName>
    </recommendedName>
</protein>
<organism evidence="4">
    <name type="scientific">marine sediment metagenome</name>
    <dbReference type="NCBI Taxonomy" id="412755"/>
    <lineage>
        <taxon>unclassified sequences</taxon>
        <taxon>metagenomes</taxon>
        <taxon>ecological metagenomes</taxon>
    </lineage>
</organism>
<sequence>NMEVFLCGRRMKALYMALKSGKVAGAGLDVVECEEILANEDLYLTKTECVNQECLERTLINHKMLELPNVVITPHIAFSSIEAVERILNTTISNIKDYLG</sequence>
<dbReference type="SUPFAM" id="SSF51735">
    <property type="entry name" value="NAD(P)-binding Rossmann-fold domains"/>
    <property type="match status" value="1"/>
</dbReference>
<gene>
    <name evidence="4" type="ORF">S01H4_65637</name>
</gene>
<dbReference type="GO" id="GO:0051287">
    <property type="term" value="F:NAD binding"/>
    <property type="evidence" value="ECO:0007669"/>
    <property type="project" value="InterPro"/>
</dbReference>
<dbReference type="InterPro" id="IPR006140">
    <property type="entry name" value="D-isomer_DH_NAD-bd"/>
</dbReference>
<feature type="domain" description="D-isomer specific 2-hydroxyacid dehydrogenase NAD-binding" evidence="3">
    <location>
        <begin position="12"/>
        <end position="77"/>
    </location>
</feature>